<feature type="transmembrane region" description="Helical" evidence="1">
    <location>
        <begin position="274"/>
        <end position="293"/>
    </location>
</feature>
<feature type="transmembrane region" description="Helical" evidence="1">
    <location>
        <begin position="249"/>
        <end position="267"/>
    </location>
</feature>
<sequence>MSTEQAATEGERTGASLAGLGHGVRRLLARTLGPVLPHRGTGQQETEPGESRFSANDLRQCLRIACGAGLGFVVSHLMGWNYGVFYTVFPMFLLGMIPALNAHVIRQFLGNVFLNLVEVTLVVGLTQHLPVVMTGLVFLLFATRFRLMAKGPLFLFGANGVLTLSILLHFASYPSVDLLDLLANHVTASVLAVVIAAMMHLAFPDTAERPRPAGAEKSAALVRHQTLIGACTATLSFVVFQTLDLRDSLSAQMATILILFALGYPGARLSAVKRAVGALLGCNLAILLQLMLFTQSDHLLLVLFSYWIGLMLFARIHLLEGGGSGVGFGGLTTLGILFGQYLGPNQDFFYDALYRFSSMSVAMAITLGVMAVLHRLLNASAMTRAHEP</sequence>
<feature type="transmembrane region" description="Helical" evidence="1">
    <location>
        <begin position="325"/>
        <end position="342"/>
    </location>
</feature>
<feature type="transmembrane region" description="Helical" evidence="1">
    <location>
        <begin position="183"/>
        <end position="203"/>
    </location>
</feature>
<feature type="transmembrane region" description="Helical" evidence="1">
    <location>
        <begin position="354"/>
        <end position="377"/>
    </location>
</feature>
<name>A0A7W5BX20_9GAMM</name>
<dbReference type="AlphaFoldDB" id="A0A7W5BX20"/>
<keyword evidence="1" id="KW-1133">Transmembrane helix</keyword>
<accession>A0A7W5BX20</accession>
<comment type="caution">
    <text evidence="2">The sequence shown here is derived from an EMBL/GenBank/DDBJ whole genome shotgun (WGS) entry which is preliminary data.</text>
</comment>
<feature type="transmembrane region" description="Helical" evidence="1">
    <location>
        <begin position="80"/>
        <end position="100"/>
    </location>
</feature>
<protein>
    <submittedName>
        <fullName evidence="2">Putative membrane protein YccC</fullName>
    </submittedName>
</protein>
<dbReference type="EMBL" id="JACHXM010000005">
    <property type="protein sequence ID" value="MBB3140710.1"/>
    <property type="molecule type" value="Genomic_DNA"/>
</dbReference>
<dbReference type="Pfam" id="PF11168">
    <property type="entry name" value="DUF2955"/>
    <property type="match status" value="1"/>
</dbReference>
<feature type="transmembrane region" description="Helical" evidence="1">
    <location>
        <begin position="153"/>
        <end position="171"/>
    </location>
</feature>
<feature type="transmembrane region" description="Helical" evidence="1">
    <location>
        <begin position="299"/>
        <end position="318"/>
    </location>
</feature>
<gene>
    <name evidence="2" type="ORF">FHR96_001575</name>
</gene>
<dbReference type="Proteomes" id="UP000525987">
    <property type="component" value="Unassembled WGS sequence"/>
</dbReference>
<evidence type="ECO:0000313" key="2">
    <source>
        <dbReference type="EMBL" id="MBB3140710.1"/>
    </source>
</evidence>
<organism evidence="2 3">
    <name type="scientific">Halomonas organivorans</name>
    <dbReference type="NCBI Taxonomy" id="257772"/>
    <lineage>
        <taxon>Bacteria</taxon>
        <taxon>Pseudomonadati</taxon>
        <taxon>Pseudomonadota</taxon>
        <taxon>Gammaproteobacteria</taxon>
        <taxon>Oceanospirillales</taxon>
        <taxon>Halomonadaceae</taxon>
        <taxon>Halomonas</taxon>
    </lineage>
</organism>
<evidence type="ECO:0000256" key="1">
    <source>
        <dbReference type="SAM" id="Phobius"/>
    </source>
</evidence>
<feature type="transmembrane region" description="Helical" evidence="1">
    <location>
        <begin position="120"/>
        <end position="141"/>
    </location>
</feature>
<dbReference type="InterPro" id="IPR022604">
    <property type="entry name" value="DUF2955"/>
</dbReference>
<evidence type="ECO:0000313" key="3">
    <source>
        <dbReference type="Proteomes" id="UP000525987"/>
    </source>
</evidence>
<reference evidence="2 3" key="1">
    <citation type="submission" date="2020-08" db="EMBL/GenBank/DDBJ databases">
        <title>Genomic Encyclopedia of Type Strains, Phase III (KMG-III): the genomes of soil and plant-associated and newly described type strains.</title>
        <authorList>
            <person name="Whitman W."/>
        </authorList>
    </citation>
    <scope>NUCLEOTIDE SEQUENCE [LARGE SCALE GENOMIC DNA]</scope>
    <source>
        <strain evidence="2 3">CECT 5995</strain>
    </source>
</reference>
<feature type="transmembrane region" description="Helical" evidence="1">
    <location>
        <begin position="224"/>
        <end position="243"/>
    </location>
</feature>
<dbReference type="RefSeq" id="WP_183387103.1">
    <property type="nucleotide sequence ID" value="NZ_JACHXM010000005.1"/>
</dbReference>
<keyword evidence="1" id="KW-0812">Transmembrane</keyword>
<keyword evidence="3" id="KW-1185">Reference proteome</keyword>
<proteinExistence type="predicted"/>
<dbReference type="PIRSF" id="PIRSF029594">
    <property type="entry name" value="UCP029594"/>
    <property type="match status" value="1"/>
</dbReference>
<dbReference type="InterPro" id="IPR016926">
    <property type="entry name" value="UCP029594"/>
</dbReference>
<keyword evidence="1" id="KW-0472">Membrane</keyword>